<dbReference type="AlphaFoldDB" id="H6LER5"/>
<dbReference type="PANTHER" id="PTHR45138:SF9">
    <property type="entry name" value="DIGUANYLATE CYCLASE DGCM-RELATED"/>
    <property type="match status" value="1"/>
</dbReference>
<feature type="transmembrane region" description="Helical" evidence="1">
    <location>
        <begin position="153"/>
        <end position="172"/>
    </location>
</feature>
<evidence type="ECO:0000256" key="1">
    <source>
        <dbReference type="SAM" id="Phobius"/>
    </source>
</evidence>
<gene>
    <name evidence="3" type="ordered locus">Awo_c26020</name>
</gene>
<dbReference type="KEGG" id="awo:Awo_c26020"/>
<dbReference type="EMBL" id="CP002987">
    <property type="protein sequence ID" value="AFA49358.1"/>
    <property type="molecule type" value="Genomic_DNA"/>
</dbReference>
<dbReference type="Pfam" id="PF00990">
    <property type="entry name" value="GGDEF"/>
    <property type="match status" value="1"/>
</dbReference>
<dbReference type="STRING" id="931626.Awo_c26020"/>
<keyword evidence="1" id="KW-1133">Transmembrane helix</keyword>
<protein>
    <recommendedName>
        <fullName evidence="2">GGDEF domain-containing protein</fullName>
    </recommendedName>
</protein>
<feature type="domain" description="GGDEF" evidence="2">
    <location>
        <begin position="244"/>
        <end position="386"/>
    </location>
</feature>
<dbReference type="GO" id="GO:0005886">
    <property type="term" value="C:plasma membrane"/>
    <property type="evidence" value="ECO:0007669"/>
    <property type="project" value="TreeGrafter"/>
</dbReference>
<dbReference type="HOGENOM" id="CLU_715003_0_0_9"/>
<dbReference type="OrthoDB" id="185601at2"/>
<feature type="transmembrane region" description="Helical" evidence="1">
    <location>
        <begin position="129"/>
        <end position="146"/>
    </location>
</feature>
<dbReference type="InterPro" id="IPR029787">
    <property type="entry name" value="Nucleotide_cyclase"/>
</dbReference>
<evidence type="ECO:0000313" key="3">
    <source>
        <dbReference type="EMBL" id="AFA49358.1"/>
    </source>
</evidence>
<evidence type="ECO:0000313" key="4">
    <source>
        <dbReference type="Proteomes" id="UP000007177"/>
    </source>
</evidence>
<dbReference type="GO" id="GO:1902201">
    <property type="term" value="P:negative regulation of bacterial-type flagellum-dependent cell motility"/>
    <property type="evidence" value="ECO:0007669"/>
    <property type="project" value="TreeGrafter"/>
</dbReference>
<dbReference type="GO" id="GO:0043709">
    <property type="term" value="P:cell adhesion involved in single-species biofilm formation"/>
    <property type="evidence" value="ECO:0007669"/>
    <property type="project" value="TreeGrafter"/>
</dbReference>
<dbReference type="InterPro" id="IPR050469">
    <property type="entry name" value="Diguanylate_Cyclase"/>
</dbReference>
<reference evidence="4" key="1">
    <citation type="submission" date="2011-07" db="EMBL/GenBank/DDBJ databases">
        <title>Complete genome sequence of Acetobacterium woodii.</title>
        <authorList>
            <person name="Poehlein A."/>
            <person name="Schmidt S."/>
            <person name="Kaster A.-K."/>
            <person name="Goenrich M."/>
            <person name="Vollmers J."/>
            <person name="Thuermer A."/>
            <person name="Gottschalk G."/>
            <person name="Thauer R.K."/>
            <person name="Daniel R."/>
            <person name="Mueller V."/>
        </authorList>
    </citation>
    <scope>NUCLEOTIDE SEQUENCE [LARGE SCALE GENOMIC DNA]</scope>
    <source>
        <strain evidence="4">ATCC 29683 / DSM 1030 / JCM 2381 / KCTC 1655 / WB1</strain>
    </source>
</reference>
<keyword evidence="1" id="KW-0472">Membrane</keyword>
<organism evidence="3 4">
    <name type="scientific">Acetobacterium woodii (strain ATCC 29683 / DSM 1030 / JCM 2381 / KCTC 1655 / WB1)</name>
    <dbReference type="NCBI Taxonomy" id="931626"/>
    <lineage>
        <taxon>Bacteria</taxon>
        <taxon>Bacillati</taxon>
        <taxon>Bacillota</taxon>
        <taxon>Clostridia</taxon>
        <taxon>Eubacteriales</taxon>
        <taxon>Eubacteriaceae</taxon>
        <taxon>Acetobacterium</taxon>
    </lineage>
</organism>
<feature type="transmembrane region" description="Helical" evidence="1">
    <location>
        <begin position="69"/>
        <end position="88"/>
    </location>
</feature>
<reference evidence="3 4" key="2">
    <citation type="journal article" date="2012" name="PLoS ONE">
        <title>An ancient pathway combining carbon dioxide fixation with the generation and utilization of a sodium ion gradient for ATP synthesis.</title>
        <authorList>
            <person name="Poehlein A."/>
            <person name="Schmidt S."/>
            <person name="Kaster A.K."/>
            <person name="Goenrich M."/>
            <person name="Vollmers J."/>
            <person name="Thurmer A."/>
            <person name="Bertsch J."/>
            <person name="Schuchmann K."/>
            <person name="Voigt B."/>
            <person name="Hecker M."/>
            <person name="Daniel R."/>
            <person name="Thauer R.K."/>
            <person name="Gottschalk G."/>
            <person name="Muller V."/>
        </authorList>
    </citation>
    <scope>NUCLEOTIDE SEQUENCE [LARGE SCALE GENOMIC DNA]</scope>
    <source>
        <strain evidence="4">ATCC 29683 / DSM 1030 / JCM 2381 / KCTC 1655 / WB1</strain>
    </source>
</reference>
<dbReference type="CDD" id="cd01949">
    <property type="entry name" value="GGDEF"/>
    <property type="match status" value="1"/>
</dbReference>
<feature type="transmembrane region" description="Helical" evidence="1">
    <location>
        <begin position="178"/>
        <end position="197"/>
    </location>
</feature>
<dbReference type="eggNOG" id="COG3706">
    <property type="taxonomic scope" value="Bacteria"/>
</dbReference>
<sequence>MKKLRVLICALNPYAAYHEEDASTFRKTLLCENIRRLKIIGIIGITINFLLLALYFLEDGIPGLTTYEAYIRIIWNISGLIYIFGVGKPQSPNEVTKRQFFFFYLAVALCPLYSSLIITVLSVDQSSTFIYIINVLLIGSFLYLSFGAMLAIITPSFLILFHAILFLPNSVFSAQGNLANAIASTIFAVIIAQTLLVSKLNQLANMKTIVAQKRELEYLIDLDGLTRIPNRRKLESYFLYHLEPPFTLLMIDIDNFKNYNDTYGHLAGDHCLFQVAQSLFHYPIDGLTARYGGEEFVMIIKHHDPDTIKTVIENIRHSIELLQIPHEASSFGIVTISIGYVVYNADGIHPLNENDPFLDLDSFISKADQALYAAKNNGRNQIIEFK</sequence>
<dbReference type="RefSeq" id="WP_014356958.1">
    <property type="nucleotide sequence ID" value="NC_016894.1"/>
</dbReference>
<feature type="transmembrane region" description="Helical" evidence="1">
    <location>
        <begin position="100"/>
        <end position="123"/>
    </location>
</feature>
<keyword evidence="4" id="KW-1185">Reference proteome</keyword>
<dbReference type="InterPro" id="IPR043128">
    <property type="entry name" value="Rev_trsase/Diguanyl_cyclase"/>
</dbReference>
<proteinExistence type="predicted"/>
<dbReference type="InterPro" id="IPR000160">
    <property type="entry name" value="GGDEF_dom"/>
</dbReference>
<accession>H6LER5</accession>
<dbReference type="PROSITE" id="PS50887">
    <property type="entry name" value="GGDEF"/>
    <property type="match status" value="1"/>
</dbReference>
<dbReference type="SMART" id="SM00267">
    <property type="entry name" value="GGDEF"/>
    <property type="match status" value="1"/>
</dbReference>
<keyword evidence="1" id="KW-0812">Transmembrane</keyword>
<evidence type="ECO:0000259" key="2">
    <source>
        <dbReference type="PROSITE" id="PS50887"/>
    </source>
</evidence>
<feature type="transmembrane region" description="Helical" evidence="1">
    <location>
        <begin position="37"/>
        <end position="57"/>
    </location>
</feature>
<dbReference type="Proteomes" id="UP000007177">
    <property type="component" value="Chromosome"/>
</dbReference>
<dbReference type="GO" id="GO:0052621">
    <property type="term" value="F:diguanylate cyclase activity"/>
    <property type="evidence" value="ECO:0007669"/>
    <property type="project" value="TreeGrafter"/>
</dbReference>
<dbReference type="NCBIfam" id="TIGR00254">
    <property type="entry name" value="GGDEF"/>
    <property type="match status" value="1"/>
</dbReference>
<dbReference type="Gene3D" id="3.30.70.270">
    <property type="match status" value="1"/>
</dbReference>
<dbReference type="SUPFAM" id="SSF55073">
    <property type="entry name" value="Nucleotide cyclase"/>
    <property type="match status" value="1"/>
</dbReference>
<name>H6LER5_ACEWD</name>
<dbReference type="PANTHER" id="PTHR45138">
    <property type="entry name" value="REGULATORY COMPONENTS OF SENSORY TRANSDUCTION SYSTEM"/>
    <property type="match status" value="1"/>
</dbReference>